<feature type="DNA-binding region" description="OmpR/PhoB-type" evidence="4">
    <location>
        <begin position="1"/>
        <end position="90"/>
    </location>
</feature>
<dbReference type="InterPro" id="IPR027417">
    <property type="entry name" value="P-loop_NTPase"/>
</dbReference>
<reference evidence="7 8" key="1">
    <citation type="submission" date="2020-12" db="EMBL/GenBank/DDBJ databases">
        <title>Streptomyces typhae sp. nov., a novel endophytic actinomycete isolated from the root of cattail pollen (Typha angustifolia L.).</title>
        <authorList>
            <person name="Peng C."/>
            <person name="Liu C."/>
        </authorList>
    </citation>
    <scope>NUCLEOTIDE SEQUENCE [LARGE SCALE GENOMIC DNA]</scope>
    <source>
        <strain evidence="7 8">JCM 4753</strain>
    </source>
</reference>
<dbReference type="InterPro" id="IPR016032">
    <property type="entry name" value="Sig_transdc_resp-reg_C-effctor"/>
</dbReference>
<dbReference type="EMBL" id="JAEKOZ010000007">
    <property type="protein sequence ID" value="MBJ3808187.1"/>
    <property type="molecule type" value="Genomic_DNA"/>
</dbReference>
<dbReference type="PANTHER" id="PTHR47691:SF3">
    <property type="entry name" value="HTH-TYPE TRANSCRIPTIONAL REGULATOR RV0890C-RELATED"/>
    <property type="match status" value="1"/>
</dbReference>
<proteinExistence type="inferred from homology"/>
<dbReference type="CDD" id="cd15831">
    <property type="entry name" value="BTAD"/>
    <property type="match status" value="1"/>
</dbReference>
<keyword evidence="2" id="KW-0902">Two-component regulatory system</keyword>
<evidence type="ECO:0000256" key="1">
    <source>
        <dbReference type="ARBA" id="ARBA00005820"/>
    </source>
</evidence>
<evidence type="ECO:0000256" key="4">
    <source>
        <dbReference type="PROSITE-ProRule" id="PRU01091"/>
    </source>
</evidence>
<dbReference type="SUPFAM" id="SSF52540">
    <property type="entry name" value="P-loop containing nucleoside triphosphate hydrolases"/>
    <property type="match status" value="1"/>
</dbReference>
<dbReference type="SMART" id="SM00862">
    <property type="entry name" value="Trans_reg_C"/>
    <property type="match status" value="1"/>
</dbReference>
<dbReference type="InterPro" id="IPR049945">
    <property type="entry name" value="AAA_22"/>
</dbReference>
<evidence type="ECO:0000259" key="6">
    <source>
        <dbReference type="PROSITE" id="PS51755"/>
    </source>
</evidence>
<keyword evidence="3 4" id="KW-0238">DNA-binding</keyword>
<evidence type="ECO:0000256" key="3">
    <source>
        <dbReference type="ARBA" id="ARBA00023125"/>
    </source>
</evidence>
<gene>
    <name evidence="7" type="ORF">JGB26_13875</name>
</gene>
<evidence type="ECO:0000256" key="5">
    <source>
        <dbReference type="SAM" id="MobiDB-lite"/>
    </source>
</evidence>
<dbReference type="InterPro" id="IPR011990">
    <property type="entry name" value="TPR-like_helical_dom_sf"/>
</dbReference>
<sequence>MHIMMLGPLEVRTAAGTAVEVPGTRLRALLSALALEPGRVVTRPRLVDWIWGDRPPADEANALQVLVSRLRRALPDGSIGAESGGYRLAVAPDAVDVSRFERLVGRARAAEDVPRRAELLRAALELWRGTALADIAPYGSEAVVAAATRLDELHLAALADRADADIHLGRGAELVPELTELAAAHPLREGLVAALMRALAEAGRGSEALLAYQHLRERLAEALGVEPSAELSTLHTALLRGDRGGRGAGGTGGGRGERGRWAERGGRGERDGWGELGGRAEHPRTNLRAGLTSFVGKDDDVAAVTDLVAEHRLVTLTGPGGSGKTRLATETARGMLGDLPDGAYLVELAAVRAGGELAQVVLTAIGLRDQALLGGATGGEAGRDPGGDAMDRLVAALRDRARLLVLDNCEHMIEAAATLADRLLGECRGLRILATSREPLGITGEALWQVEPLALPASGADPAEAGASPAVLLLRDRAGAVRKDIAFDERTLSAMARICRALDGVPLAIELAAARLRTMSVEQLALRLDDRFRLLSSGSRTALPRHKTLRAVVDWSWDLLTEAERGVLRRLSVFSGGATLEAAERVCEDGLLDGEEVLDVLTALIEKSLLLADDTAQPRYRMLDTIREYAAHRLAEAGETESARRAHLAYVTGLAETAEPHLCRAEQLRWLAALDAEHDNIGAALRDAIAEGRAHEAMRLVAAVGWYWFLSGRKAEGIELSVAAAALPGEVPDDVRAMAYVVVTLFVTAGQGDQHQAEKWIREAYRFARRTERRHPLLSSAAVMERMLREPTGFLPAFEPLLADDDPWMRAQARLNRGRWRLRLRTDEADGEADIERALTEFRALGERWGMSLALTSLADRIALRGEFTRACEHYEQAITALTELGAIEDVVGLRAHQAQLYWLLGDAGTSESTMAEAQRCADRVAWPDALVELALSRAQLARWRGRRDEAYEHLATVRAMLRDTGPNSYARTMVQDLSGYLAADIDTARAHRTEAFRTAVELAYVPLTAQVLIGVADLALRQGQHERAARLLAASEGVRGTPDRSQPDATRITEETRAHLGERVFAEVTRAGRTQDWHDLAEAALAP</sequence>
<dbReference type="SUPFAM" id="SSF46894">
    <property type="entry name" value="C-terminal effector domain of the bipartite response regulators"/>
    <property type="match status" value="1"/>
</dbReference>
<dbReference type="Gene3D" id="3.40.50.300">
    <property type="entry name" value="P-loop containing nucleotide triphosphate hydrolases"/>
    <property type="match status" value="1"/>
</dbReference>
<dbReference type="Pfam" id="PF13401">
    <property type="entry name" value="AAA_22"/>
    <property type="match status" value="1"/>
</dbReference>
<dbReference type="InterPro" id="IPR001867">
    <property type="entry name" value="OmpR/PhoB-type_DNA-bd"/>
</dbReference>
<dbReference type="InterPro" id="IPR036388">
    <property type="entry name" value="WH-like_DNA-bd_sf"/>
</dbReference>
<feature type="region of interest" description="Disordered" evidence="5">
    <location>
        <begin position="240"/>
        <end position="281"/>
    </location>
</feature>
<dbReference type="InterPro" id="IPR058852">
    <property type="entry name" value="HTH_77"/>
</dbReference>
<evidence type="ECO:0000313" key="8">
    <source>
        <dbReference type="Proteomes" id="UP000634780"/>
    </source>
</evidence>
<dbReference type="Pfam" id="PF00486">
    <property type="entry name" value="Trans_reg_C"/>
    <property type="match status" value="1"/>
</dbReference>
<dbReference type="InterPro" id="IPR005158">
    <property type="entry name" value="BTAD"/>
</dbReference>
<feature type="compositionally biased region" description="Basic and acidic residues" evidence="5">
    <location>
        <begin position="255"/>
        <end position="281"/>
    </location>
</feature>
<protein>
    <submittedName>
        <fullName evidence="7">Winged helix-turn-helix domain-containing protein</fullName>
    </submittedName>
</protein>
<comment type="caution">
    <text evidence="7">The sequence shown here is derived from an EMBL/GenBank/DDBJ whole genome shotgun (WGS) entry which is preliminary data.</text>
</comment>
<dbReference type="Proteomes" id="UP000634780">
    <property type="component" value="Unassembled WGS sequence"/>
</dbReference>
<evidence type="ECO:0000313" key="7">
    <source>
        <dbReference type="EMBL" id="MBJ3808187.1"/>
    </source>
</evidence>
<dbReference type="SMART" id="SM01043">
    <property type="entry name" value="BTAD"/>
    <property type="match status" value="1"/>
</dbReference>
<evidence type="ECO:0000256" key="2">
    <source>
        <dbReference type="ARBA" id="ARBA00023012"/>
    </source>
</evidence>
<dbReference type="Gene3D" id="1.25.40.10">
    <property type="entry name" value="Tetratricopeptide repeat domain"/>
    <property type="match status" value="2"/>
</dbReference>
<dbReference type="PROSITE" id="PS51755">
    <property type="entry name" value="OMPR_PHOB"/>
    <property type="match status" value="1"/>
</dbReference>
<organism evidence="7 8">
    <name type="scientific">Streptomyces flavofungini</name>
    <dbReference type="NCBI Taxonomy" id="68200"/>
    <lineage>
        <taxon>Bacteria</taxon>
        <taxon>Bacillati</taxon>
        <taxon>Actinomycetota</taxon>
        <taxon>Actinomycetes</taxon>
        <taxon>Kitasatosporales</taxon>
        <taxon>Streptomycetaceae</taxon>
        <taxon>Streptomyces</taxon>
    </lineage>
</organism>
<dbReference type="PANTHER" id="PTHR47691">
    <property type="entry name" value="REGULATOR-RELATED"/>
    <property type="match status" value="1"/>
</dbReference>
<dbReference type="Pfam" id="PF03704">
    <property type="entry name" value="BTAD"/>
    <property type="match status" value="1"/>
</dbReference>
<dbReference type="Gene3D" id="1.10.10.10">
    <property type="entry name" value="Winged helix-like DNA-binding domain superfamily/Winged helix DNA-binding domain"/>
    <property type="match status" value="1"/>
</dbReference>
<feature type="domain" description="OmpR/PhoB-type" evidence="6">
    <location>
        <begin position="1"/>
        <end position="90"/>
    </location>
</feature>
<name>A0ABS0X4Q6_9ACTN</name>
<dbReference type="Pfam" id="PF25872">
    <property type="entry name" value="HTH_77"/>
    <property type="match status" value="1"/>
</dbReference>
<dbReference type="SUPFAM" id="SSF48452">
    <property type="entry name" value="TPR-like"/>
    <property type="match status" value="2"/>
</dbReference>
<comment type="similarity">
    <text evidence="1">Belongs to the AfsR/DnrI/RedD regulatory family.</text>
</comment>
<keyword evidence="8" id="KW-1185">Reference proteome</keyword>
<accession>A0ABS0X4Q6</accession>
<dbReference type="PRINTS" id="PR00364">
    <property type="entry name" value="DISEASERSIST"/>
</dbReference>